<dbReference type="Proteomes" id="UP001589773">
    <property type="component" value="Unassembled WGS sequence"/>
</dbReference>
<dbReference type="EMBL" id="JBHLWP010000010">
    <property type="protein sequence ID" value="MFC0252262.1"/>
    <property type="molecule type" value="Genomic_DNA"/>
</dbReference>
<proteinExistence type="predicted"/>
<feature type="transmembrane region" description="Helical" evidence="1">
    <location>
        <begin position="15"/>
        <end position="37"/>
    </location>
</feature>
<gene>
    <name evidence="2" type="ORF">ACFFJK_10205</name>
</gene>
<protein>
    <recommendedName>
        <fullName evidence="4">Transmembrane protein</fullName>
    </recommendedName>
</protein>
<sequence length="462" mass="48466">MTAISTAPARQPADWLKLGAIVVTTFVVCWAAMIGYWHAVDHRPDTLDLALTLLLPLSLLLAFWAVHKTLAARAAVPAAGTSTPASSLPAAEIPAAPVLAVIATALRSPHGSSAQELAEAIAENEARADLDKELVDDNGFPVMTARCDDARDEALQDEIAEWLAARGVPVILRDEQWRALTLATGVASELASLATDFMPSEGKPPMLQLRVLLPDDWPLDVRRAATMWLGHTVGQYGWPEAAIATPEVTEQLPTPAAMLMQLVPAASTGTAPLVAIVISCASLIGQESVDRLAASASLFSSSGSRGQIPGEGAAGLLLTDLQQAQAHNSDFALLGPLSERRRDSAADDARRIDSALLLALAEQVGKAGKVELAEIGMVVADTAHRPNRALELMGLGAPAIPQVDAADDIIRIGLGSGSCGAVPFVTVLALGRHFARERNAPVLCVSNEDPYLRSVALVRPAA</sequence>
<keyword evidence="1" id="KW-0812">Transmembrane</keyword>
<feature type="transmembrane region" description="Helical" evidence="1">
    <location>
        <begin position="49"/>
        <end position="66"/>
    </location>
</feature>
<dbReference type="RefSeq" id="WP_379679026.1">
    <property type="nucleotide sequence ID" value="NZ_JBHLWP010000010.1"/>
</dbReference>
<reference evidence="2 3" key="1">
    <citation type="submission" date="2024-09" db="EMBL/GenBank/DDBJ databases">
        <authorList>
            <person name="Sun Q."/>
            <person name="Mori K."/>
        </authorList>
    </citation>
    <scope>NUCLEOTIDE SEQUENCE [LARGE SCALE GENOMIC DNA]</scope>
    <source>
        <strain evidence="2 3">CCM 7792</strain>
    </source>
</reference>
<evidence type="ECO:0008006" key="4">
    <source>
        <dbReference type="Google" id="ProtNLM"/>
    </source>
</evidence>
<name>A0ABV6FFF7_9BURK</name>
<evidence type="ECO:0000313" key="2">
    <source>
        <dbReference type="EMBL" id="MFC0252262.1"/>
    </source>
</evidence>
<organism evidence="2 3">
    <name type="scientific">Massilia consociata</name>
    <dbReference type="NCBI Taxonomy" id="760117"/>
    <lineage>
        <taxon>Bacteria</taxon>
        <taxon>Pseudomonadati</taxon>
        <taxon>Pseudomonadota</taxon>
        <taxon>Betaproteobacteria</taxon>
        <taxon>Burkholderiales</taxon>
        <taxon>Oxalobacteraceae</taxon>
        <taxon>Telluria group</taxon>
        <taxon>Massilia</taxon>
    </lineage>
</organism>
<evidence type="ECO:0000313" key="3">
    <source>
        <dbReference type="Proteomes" id="UP001589773"/>
    </source>
</evidence>
<evidence type="ECO:0000256" key="1">
    <source>
        <dbReference type="SAM" id="Phobius"/>
    </source>
</evidence>
<keyword evidence="3" id="KW-1185">Reference proteome</keyword>
<accession>A0ABV6FFF7</accession>
<keyword evidence="1" id="KW-1133">Transmembrane helix</keyword>
<comment type="caution">
    <text evidence="2">The sequence shown here is derived from an EMBL/GenBank/DDBJ whole genome shotgun (WGS) entry which is preliminary data.</text>
</comment>
<keyword evidence="1" id="KW-0472">Membrane</keyword>